<feature type="region of interest" description="Disordered" evidence="4">
    <location>
        <begin position="428"/>
        <end position="460"/>
    </location>
</feature>
<feature type="compositionally biased region" description="Basic and acidic residues" evidence="4">
    <location>
        <begin position="12"/>
        <end position="21"/>
    </location>
</feature>
<evidence type="ECO:0000256" key="4">
    <source>
        <dbReference type="SAM" id="MobiDB-lite"/>
    </source>
</evidence>
<dbReference type="OrthoDB" id="415221at2759"/>
<dbReference type="Gene3D" id="3.30.1440.10">
    <property type="match status" value="1"/>
</dbReference>
<dbReference type="GO" id="GO:1990904">
    <property type="term" value="C:ribonucleoprotein complex"/>
    <property type="evidence" value="ECO:0007669"/>
    <property type="project" value="UniProtKB-KW"/>
</dbReference>
<evidence type="ECO:0000313" key="8">
    <source>
        <dbReference type="Proteomes" id="UP001152797"/>
    </source>
</evidence>
<dbReference type="InterPro" id="IPR002132">
    <property type="entry name" value="Ribosomal_uL5"/>
</dbReference>
<feature type="compositionally biased region" description="Low complexity" evidence="4">
    <location>
        <begin position="438"/>
        <end position="454"/>
    </location>
</feature>
<dbReference type="Pfam" id="PF00673">
    <property type="entry name" value="Ribosomal_L5_C"/>
    <property type="match status" value="1"/>
</dbReference>
<accession>A0A9P1C0J9</accession>
<evidence type="ECO:0000256" key="3">
    <source>
        <dbReference type="ARBA" id="ARBA00023274"/>
    </source>
</evidence>
<feature type="compositionally biased region" description="Gly residues" evidence="4">
    <location>
        <begin position="1"/>
        <end position="10"/>
    </location>
</feature>
<organism evidence="6">
    <name type="scientific">Cladocopium goreaui</name>
    <dbReference type="NCBI Taxonomy" id="2562237"/>
    <lineage>
        <taxon>Eukaryota</taxon>
        <taxon>Sar</taxon>
        <taxon>Alveolata</taxon>
        <taxon>Dinophyceae</taxon>
        <taxon>Suessiales</taxon>
        <taxon>Symbiodiniaceae</taxon>
        <taxon>Cladocopium</taxon>
    </lineage>
</organism>
<dbReference type="AlphaFoldDB" id="A0A9P1C0J9"/>
<name>A0A9P1C0J9_9DINO</name>
<dbReference type="GO" id="GO:0006412">
    <property type="term" value="P:translation"/>
    <property type="evidence" value="ECO:0007669"/>
    <property type="project" value="InterPro"/>
</dbReference>
<evidence type="ECO:0000313" key="7">
    <source>
        <dbReference type="EMBL" id="CAL4770211.1"/>
    </source>
</evidence>
<keyword evidence="2 7" id="KW-0689">Ribosomal protein</keyword>
<proteinExistence type="inferred from homology"/>
<evidence type="ECO:0000256" key="2">
    <source>
        <dbReference type="ARBA" id="ARBA00022980"/>
    </source>
</evidence>
<keyword evidence="8" id="KW-1185">Reference proteome</keyword>
<protein>
    <submittedName>
        <fullName evidence="7">Large ribosomal subunit protein uL5c (50S ribosomal protein L5, chloroplastic)</fullName>
    </submittedName>
</protein>
<comment type="caution">
    <text evidence="6">The sequence shown here is derived from an EMBL/GenBank/DDBJ whole genome shotgun (WGS) entry which is preliminary data.</text>
</comment>
<dbReference type="EMBL" id="CAMXCT030000757">
    <property type="protein sequence ID" value="CAL4770211.1"/>
    <property type="molecule type" value="Genomic_DNA"/>
</dbReference>
<sequence>MEPVQVGGGIPKESKHKWMEPRVQSEKASLRRSRFTAGFACCALAFLATHFGGSRLFVASPADIMARTQARSPSLVICAAEPKPGGAPVEVEEEAAPSSFMKVKIGKKEYTINEQDDRKTRKTKWLRSLKGKFVYRGPKPYDPDRFTKVSMSTTLMPKQASNTKIMNQVIEELRRISGKHPVVVKAKVNNAKTGLRKGDACGAKVSLEGQLMHDFLARLNTIILPRVRDFEGLFPNSFDNNGNYWFSVPTQEAFKELDELVDSREIVHGFQIGILNNCFTQPDALKLMKDFGFPFGDPRPARVRVSSDPYAKFKKRAKKVRKGLKKAALVCSGTGRGGVVEPVDFKATSSCAPGPDRLCEMFGADAWWHSQGLFADLGCECIVCKGQDYQSMNSRMRSCSEMFSIIGSRGLSYSTTFSAPRSLNVAKYSSSSSKPQTEEATTTTTGSPATEAATSDPEAERQRLSAERVAALKAAVDEGDFGKIISALGLPLWLLPVVEIVIAVLELGLIYAGIKLLPPELGSRGLIHMDFHLASVRQKDDKDCMSTNVF</sequence>
<evidence type="ECO:0000256" key="1">
    <source>
        <dbReference type="ARBA" id="ARBA00008553"/>
    </source>
</evidence>
<dbReference type="GO" id="GO:0003735">
    <property type="term" value="F:structural constituent of ribosome"/>
    <property type="evidence" value="ECO:0007669"/>
    <property type="project" value="InterPro"/>
</dbReference>
<dbReference type="GO" id="GO:0005840">
    <property type="term" value="C:ribosome"/>
    <property type="evidence" value="ECO:0007669"/>
    <property type="project" value="UniProtKB-KW"/>
</dbReference>
<feature type="region of interest" description="Disordered" evidence="4">
    <location>
        <begin position="1"/>
        <end position="21"/>
    </location>
</feature>
<reference evidence="6" key="1">
    <citation type="submission" date="2022-10" db="EMBL/GenBank/DDBJ databases">
        <authorList>
            <person name="Chen Y."/>
            <person name="Dougan E. K."/>
            <person name="Chan C."/>
            <person name="Rhodes N."/>
            <person name="Thang M."/>
        </authorList>
    </citation>
    <scope>NUCLEOTIDE SEQUENCE</scope>
</reference>
<dbReference type="Proteomes" id="UP001152797">
    <property type="component" value="Unassembled WGS sequence"/>
</dbReference>
<feature type="domain" description="Large ribosomal subunit protein uL5 C-terminal" evidence="5">
    <location>
        <begin position="201"/>
        <end position="295"/>
    </location>
</feature>
<dbReference type="InterPro" id="IPR031309">
    <property type="entry name" value="Ribosomal_uL5_C"/>
</dbReference>
<comment type="similarity">
    <text evidence="1">Belongs to the universal ribosomal protein uL5 family.</text>
</comment>
<dbReference type="EMBL" id="CAMXCT020000757">
    <property type="protein sequence ID" value="CAL1136274.1"/>
    <property type="molecule type" value="Genomic_DNA"/>
</dbReference>
<reference evidence="7 8" key="2">
    <citation type="submission" date="2024-05" db="EMBL/GenBank/DDBJ databases">
        <authorList>
            <person name="Chen Y."/>
            <person name="Shah S."/>
            <person name="Dougan E. K."/>
            <person name="Thang M."/>
            <person name="Chan C."/>
        </authorList>
    </citation>
    <scope>NUCLEOTIDE SEQUENCE [LARGE SCALE GENOMIC DNA]</scope>
</reference>
<evidence type="ECO:0000259" key="5">
    <source>
        <dbReference type="Pfam" id="PF00673"/>
    </source>
</evidence>
<dbReference type="EMBL" id="CAMXCT010000757">
    <property type="protein sequence ID" value="CAI3982899.1"/>
    <property type="molecule type" value="Genomic_DNA"/>
</dbReference>
<evidence type="ECO:0000313" key="6">
    <source>
        <dbReference type="EMBL" id="CAI3982899.1"/>
    </source>
</evidence>
<gene>
    <name evidence="6" type="ORF">C1SCF055_LOCUS10559</name>
</gene>
<dbReference type="InterPro" id="IPR022803">
    <property type="entry name" value="Ribosomal_uL5_dom_sf"/>
</dbReference>
<keyword evidence="3" id="KW-0687">Ribonucleoprotein</keyword>
<dbReference type="PANTHER" id="PTHR11994">
    <property type="entry name" value="60S RIBOSOMAL PROTEIN L11-RELATED"/>
    <property type="match status" value="1"/>
</dbReference>
<dbReference type="SUPFAM" id="SSF55282">
    <property type="entry name" value="RL5-like"/>
    <property type="match status" value="1"/>
</dbReference>